<proteinExistence type="predicted"/>
<dbReference type="InterPro" id="IPR024269">
    <property type="entry name" value="DUF3791"/>
</dbReference>
<organism evidence="1">
    <name type="scientific">uncultured bacterium contig00092</name>
    <dbReference type="NCBI Taxonomy" id="1181563"/>
    <lineage>
        <taxon>Bacteria</taxon>
        <taxon>environmental samples</taxon>
    </lineage>
</organism>
<name>A0A806K2Y3_9BACT</name>
<reference evidence="1" key="1">
    <citation type="submission" date="2012-03" db="EMBL/GenBank/DDBJ databases">
        <title>Functional metagenomics reveals considerable lignocellulase gene clusters in the gut microbiome of a wood-feeding higher termite.</title>
        <authorList>
            <person name="Liu N."/>
        </authorList>
    </citation>
    <scope>NUCLEOTIDE SEQUENCE</scope>
</reference>
<sequence>MTNVEKYTIFLIEQYRSKFGISASIAYNLFKDKGILEYINNTFEAIHTLDTDFVISEIEELVNSA</sequence>
<protein>
    <recommendedName>
        <fullName evidence="2">DUF3791 domain-containing protein</fullName>
    </recommendedName>
</protein>
<dbReference type="Pfam" id="PF12668">
    <property type="entry name" value="DUF3791"/>
    <property type="match status" value="1"/>
</dbReference>
<accession>A0A806K2Y3</accession>
<dbReference type="EMBL" id="JQ844286">
    <property type="protein sequence ID" value="AGS54255.1"/>
    <property type="molecule type" value="Genomic_DNA"/>
</dbReference>
<evidence type="ECO:0000313" key="1">
    <source>
        <dbReference type="EMBL" id="AGS54255.1"/>
    </source>
</evidence>
<evidence type="ECO:0008006" key="2">
    <source>
        <dbReference type="Google" id="ProtNLM"/>
    </source>
</evidence>
<dbReference type="AlphaFoldDB" id="A0A806K2Y3"/>